<evidence type="ECO:0000256" key="4">
    <source>
        <dbReference type="ARBA" id="ARBA00022679"/>
    </source>
</evidence>
<dbReference type="GO" id="GO:0000166">
    <property type="term" value="F:nucleotide binding"/>
    <property type="evidence" value="ECO:0007669"/>
    <property type="project" value="UniProtKB-KW"/>
</dbReference>
<proteinExistence type="inferred from homology"/>
<evidence type="ECO:0000259" key="12">
    <source>
        <dbReference type="Pfam" id="PF01743"/>
    </source>
</evidence>
<dbReference type="Pfam" id="PF01743">
    <property type="entry name" value="PolyA_pol"/>
    <property type="match status" value="1"/>
</dbReference>
<evidence type="ECO:0000313" key="15">
    <source>
        <dbReference type="Proteomes" id="UP000177025"/>
    </source>
</evidence>
<evidence type="ECO:0000256" key="8">
    <source>
        <dbReference type="ARBA" id="ARBA00022741"/>
    </source>
</evidence>
<dbReference type="PANTHER" id="PTHR47788:SF1">
    <property type="entry name" value="A-ADDING TRNA NUCLEOTIDYLTRANSFERASE"/>
    <property type="match status" value="1"/>
</dbReference>
<dbReference type="SUPFAM" id="SSF81301">
    <property type="entry name" value="Nucleotidyltransferase"/>
    <property type="match status" value="1"/>
</dbReference>
<gene>
    <name evidence="14" type="ORF">A2Y85_05675</name>
</gene>
<feature type="domain" description="Poly A polymerase head" evidence="12">
    <location>
        <begin position="24"/>
        <end position="149"/>
    </location>
</feature>
<comment type="cofactor">
    <cofactor evidence="1">
        <name>Mg(2+)</name>
        <dbReference type="ChEBI" id="CHEBI:18420"/>
    </cofactor>
</comment>
<evidence type="ECO:0000256" key="6">
    <source>
        <dbReference type="ARBA" id="ARBA00022695"/>
    </source>
</evidence>
<evidence type="ECO:0000256" key="2">
    <source>
        <dbReference type="ARBA" id="ARBA00007265"/>
    </source>
</evidence>
<evidence type="ECO:0000256" key="11">
    <source>
        <dbReference type="RuleBase" id="RU003953"/>
    </source>
</evidence>
<accession>A0A1F4UE99</accession>
<comment type="similarity">
    <text evidence="2 11">Belongs to the tRNA nucleotidyltransferase/poly(A) polymerase family.</text>
</comment>
<evidence type="ECO:0000256" key="1">
    <source>
        <dbReference type="ARBA" id="ARBA00001946"/>
    </source>
</evidence>
<dbReference type="InterPro" id="IPR002646">
    <property type="entry name" value="PolA_pol_head_dom"/>
</dbReference>
<keyword evidence="5" id="KW-0819">tRNA processing</keyword>
<dbReference type="Pfam" id="PF12627">
    <property type="entry name" value="PolyA_pol_RNAbd"/>
    <property type="match status" value="1"/>
</dbReference>
<comment type="caution">
    <text evidence="14">The sequence shown here is derived from an EMBL/GenBank/DDBJ whole genome shotgun (WGS) entry which is preliminary data.</text>
</comment>
<evidence type="ECO:0000259" key="13">
    <source>
        <dbReference type="Pfam" id="PF12627"/>
    </source>
</evidence>
<evidence type="ECO:0000256" key="9">
    <source>
        <dbReference type="ARBA" id="ARBA00022842"/>
    </source>
</evidence>
<dbReference type="Proteomes" id="UP000177025">
    <property type="component" value="Unassembled WGS sequence"/>
</dbReference>
<keyword evidence="8" id="KW-0547">Nucleotide-binding</keyword>
<dbReference type="CDD" id="cd05398">
    <property type="entry name" value="NT_ClassII-CCAase"/>
    <property type="match status" value="1"/>
</dbReference>
<dbReference type="InterPro" id="IPR032828">
    <property type="entry name" value="PolyA_RNA-bd"/>
</dbReference>
<protein>
    <recommendedName>
        <fullName evidence="16">Poly A polymerase head domain-containing protein</fullName>
    </recommendedName>
</protein>
<keyword evidence="9" id="KW-0460">Magnesium</keyword>
<evidence type="ECO:0008006" key="16">
    <source>
        <dbReference type="Google" id="ProtNLM"/>
    </source>
</evidence>
<dbReference type="EMBL" id="MEUM01000030">
    <property type="protein sequence ID" value="OGC43256.1"/>
    <property type="molecule type" value="Genomic_DNA"/>
</dbReference>
<dbReference type="PANTHER" id="PTHR47788">
    <property type="entry name" value="POLYA POLYMERASE"/>
    <property type="match status" value="1"/>
</dbReference>
<keyword evidence="3" id="KW-0820">tRNA-binding</keyword>
<dbReference type="InterPro" id="IPR043519">
    <property type="entry name" value="NT_sf"/>
</dbReference>
<dbReference type="AlphaFoldDB" id="A0A1F4UE99"/>
<organism evidence="14 15">
    <name type="scientific">candidate division WOR-3 bacterium RBG_13_43_14</name>
    <dbReference type="NCBI Taxonomy" id="1802590"/>
    <lineage>
        <taxon>Bacteria</taxon>
        <taxon>Bacteria division WOR-3</taxon>
    </lineage>
</organism>
<dbReference type="InterPro" id="IPR052390">
    <property type="entry name" value="tRNA_nt/polyA_polymerase"/>
</dbReference>
<evidence type="ECO:0000256" key="7">
    <source>
        <dbReference type="ARBA" id="ARBA00022723"/>
    </source>
</evidence>
<dbReference type="Gene3D" id="1.10.3090.10">
    <property type="entry name" value="cca-adding enzyme, domain 2"/>
    <property type="match status" value="2"/>
</dbReference>
<evidence type="ECO:0000256" key="5">
    <source>
        <dbReference type="ARBA" id="ARBA00022694"/>
    </source>
</evidence>
<dbReference type="GO" id="GO:0016779">
    <property type="term" value="F:nucleotidyltransferase activity"/>
    <property type="evidence" value="ECO:0007669"/>
    <property type="project" value="UniProtKB-KW"/>
</dbReference>
<dbReference type="GO" id="GO:0046872">
    <property type="term" value="F:metal ion binding"/>
    <property type="evidence" value="ECO:0007669"/>
    <property type="project" value="UniProtKB-KW"/>
</dbReference>
<dbReference type="SUPFAM" id="SSF81891">
    <property type="entry name" value="Poly A polymerase C-terminal region-like"/>
    <property type="match status" value="1"/>
</dbReference>
<reference evidence="14 15" key="1">
    <citation type="journal article" date="2016" name="Nat. Commun.">
        <title>Thousands of microbial genomes shed light on interconnected biogeochemical processes in an aquifer system.</title>
        <authorList>
            <person name="Anantharaman K."/>
            <person name="Brown C.T."/>
            <person name="Hug L.A."/>
            <person name="Sharon I."/>
            <person name="Castelle C.J."/>
            <person name="Probst A.J."/>
            <person name="Thomas B.C."/>
            <person name="Singh A."/>
            <person name="Wilkins M.J."/>
            <person name="Karaoz U."/>
            <person name="Brodie E.L."/>
            <person name="Williams K.H."/>
            <person name="Hubbard S.S."/>
            <person name="Banfield J.F."/>
        </authorList>
    </citation>
    <scope>NUCLEOTIDE SEQUENCE [LARGE SCALE GENOMIC DNA]</scope>
</reference>
<dbReference type="GO" id="GO:0008033">
    <property type="term" value="P:tRNA processing"/>
    <property type="evidence" value="ECO:0007669"/>
    <property type="project" value="UniProtKB-KW"/>
</dbReference>
<evidence type="ECO:0000256" key="10">
    <source>
        <dbReference type="ARBA" id="ARBA00022884"/>
    </source>
</evidence>
<dbReference type="GO" id="GO:0000049">
    <property type="term" value="F:tRNA binding"/>
    <property type="evidence" value="ECO:0007669"/>
    <property type="project" value="UniProtKB-KW"/>
</dbReference>
<dbReference type="Gene3D" id="3.30.460.10">
    <property type="entry name" value="Beta Polymerase, domain 2"/>
    <property type="match status" value="1"/>
</dbReference>
<feature type="domain" description="tRNA nucleotidyltransferase/poly(A) polymerase RNA and SrmB- binding" evidence="13">
    <location>
        <begin position="175"/>
        <end position="227"/>
    </location>
</feature>
<evidence type="ECO:0000256" key="3">
    <source>
        <dbReference type="ARBA" id="ARBA00022555"/>
    </source>
</evidence>
<keyword evidence="6" id="KW-0548">Nucleotidyltransferase</keyword>
<keyword evidence="4 11" id="KW-0808">Transferase</keyword>
<name>A0A1F4UE99_UNCW3</name>
<keyword evidence="10 11" id="KW-0694">RNA-binding</keyword>
<keyword evidence="7" id="KW-0479">Metal-binding</keyword>
<evidence type="ECO:0000313" key="14">
    <source>
        <dbReference type="EMBL" id="OGC43256.1"/>
    </source>
</evidence>
<sequence length="376" mass="43946">MVKKQKKSVLNRAIDFFFKSDYHTYLVGGYVRDNAMGIEPVDLDIVLEGDAIKAARQLNRNLKGDLQIYQVFGTATITVNNERIDLATARGEQYPNSARLPHVFPATIIHDLNRRDFTINAMAMSVSHHTFGEIFDPFNGLEDIRKGLIKVLHRNSFVDDPSRLLRAFRYKNRFDFKFEEKTRQFINEAVQIKLIDRLTGKRILNEINLIFDENDPGKIVRELSMYKFYPLSTKSIRIIERLSRDGRYYFVANIDYSKLPLSRSEKAIVQHFHKLDVIMKKLSKTQTKSSIFHILNDLEEPVRKAIVILQPKFELKFKIYRRLQKIKPFINGQDLKKIGLNEGPQFKKILSRIFDQQLDGKIKTRKQALDQIRLKA</sequence>